<organism evidence="4 5">
    <name type="scientific">Massariosphaeria phaeospora</name>
    <dbReference type="NCBI Taxonomy" id="100035"/>
    <lineage>
        <taxon>Eukaryota</taxon>
        <taxon>Fungi</taxon>
        <taxon>Dikarya</taxon>
        <taxon>Ascomycota</taxon>
        <taxon>Pezizomycotina</taxon>
        <taxon>Dothideomycetes</taxon>
        <taxon>Pleosporomycetidae</taxon>
        <taxon>Pleosporales</taxon>
        <taxon>Pleosporales incertae sedis</taxon>
        <taxon>Massariosphaeria</taxon>
    </lineage>
</organism>
<gene>
    <name evidence="4" type="ORF">BDV95DRAFT_610967</name>
</gene>
<dbReference type="OrthoDB" id="3918601at2759"/>
<sequence length="453" mass="50254">MSKGSAANAPLVSFGEHNRGPVIIIAAYSWICISSIVASIRFGLAWNQRLPFKVDDGSFLTGLVLAIASSVLFHLAVTGGLGRHMTDVDSTSLAQFYQMLYAAELTGVFAMASAKTSVVLLSDRVAPREARSYYLMLGMVAVWTIFSTFALAFQCSLPDPWTFTRENCPSRGNLYYPIIIFNIITDALLATWILPTLRKLLMPTNKRVTVMLLFGARLVVCCFSIVQLVSVAQHIRSPDVTYGSFGRVLWGIFVIHLSVLLATIPRTNRFMTALQSMNTTTIISDFELASPNGQQRAGPKPALSTATDTADTNDTLIRPQSPSHSRSPSPTARSHAPSMSRSNKSHEPLVGPPLKLTPSVEQNFHTYISSQTPQDSQEERKNNTKTKKIDDWKKYLGRQKKGEETNLSSLFSWNSRTSQRIVQTREVIQEVEVVPPRESRWVLSIPRKLSRGT</sequence>
<proteinExistence type="predicted"/>
<reference evidence="4 5" key="1">
    <citation type="submission" date="2020-01" db="EMBL/GenBank/DDBJ databases">
        <authorList>
            <consortium name="DOE Joint Genome Institute"/>
            <person name="Haridas S."/>
            <person name="Albert R."/>
            <person name="Binder M."/>
            <person name="Bloem J."/>
            <person name="Labutti K."/>
            <person name="Salamov A."/>
            <person name="Andreopoulos B."/>
            <person name="Baker S.E."/>
            <person name="Barry K."/>
            <person name="Bills G."/>
            <person name="Bluhm B.H."/>
            <person name="Cannon C."/>
            <person name="Castanera R."/>
            <person name="Culley D.E."/>
            <person name="Daum C."/>
            <person name="Ezra D."/>
            <person name="Gonzalez J.B."/>
            <person name="Henrissat B."/>
            <person name="Kuo A."/>
            <person name="Liang C."/>
            <person name="Lipzen A."/>
            <person name="Lutzoni F."/>
            <person name="Magnuson J."/>
            <person name="Mondo S."/>
            <person name="Nolan M."/>
            <person name="Ohm R."/>
            <person name="Pangilinan J."/>
            <person name="Park H.-J.H."/>
            <person name="Ramirez L."/>
            <person name="Alfaro M."/>
            <person name="Sun H."/>
            <person name="Tritt A."/>
            <person name="Yoshinaga Y."/>
            <person name="Zwiers L.-H.L."/>
            <person name="Turgeon B.G."/>
            <person name="Goodwin S.B."/>
            <person name="Spatafora J.W."/>
            <person name="Crous P.W."/>
            <person name="Grigoriev I.V."/>
        </authorList>
    </citation>
    <scope>NUCLEOTIDE SEQUENCE [LARGE SCALE GENOMIC DNA]</scope>
    <source>
        <strain evidence="4 5">CBS 611.86</strain>
    </source>
</reference>
<feature type="transmembrane region" description="Helical" evidence="2">
    <location>
        <begin position="174"/>
        <end position="197"/>
    </location>
</feature>
<feature type="domain" description="Rhodopsin" evidence="3">
    <location>
        <begin position="41"/>
        <end position="270"/>
    </location>
</feature>
<feature type="transmembrane region" description="Helical" evidence="2">
    <location>
        <begin position="20"/>
        <end position="46"/>
    </location>
</feature>
<evidence type="ECO:0000313" key="5">
    <source>
        <dbReference type="Proteomes" id="UP000481861"/>
    </source>
</evidence>
<evidence type="ECO:0000256" key="1">
    <source>
        <dbReference type="SAM" id="MobiDB-lite"/>
    </source>
</evidence>
<dbReference type="Pfam" id="PF20684">
    <property type="entry name" value="Fung_rhodopsin"/>
    <property type="match status" value="1"/>
</dbReference>
<keyword evidence="2" id="KW-1133">Transmembrane helix</keyword>
<dbReference type="PANTHER" id="PTHR38794">
    <property type="entry name" value="INTEGRAL MEMBRANE PROTEIN"/>
    <property type="match status" value="1"/>
</dbReference>
<feature type="transmembrane region" description="Helical" evidence="2">
    <location>
        <begin position="133"/>
        <end position="154"/>
    </location>
</feature>
<dbReference type="Proteomes" id="UP000481861">
    <property type="component" value="Unassembled WGS sequence"/>
</dbReference>
<feature type="transmembrane region" description="Helical" evidence="2">
    <location>
        <begin position="209"/>
        <end position="232"/>
    </location>
</feature>
<keyword evidence="5" id="KW-1185">Reference proteome</keyword>
<comment type="caution">
    <text evidence="4">The sequence shown here is derived from an EMBL/GenBank/DDBJ whole genome shotgun (WGS) entry which is preliminary data.</text>
</comment>
<feature type="transmembrane region" description="Helical" evidence="2">
    <location>
        <begin position="99"/>
        <end position="121"/>
    </location>
</feature>
<dbReference type="InterPro" id="IPR049326">
    <property type="entry name" value="Rhodopsin_dom_fungi"/>
</dbReference>
<name>A0A7C8M6F0_9PLEO</name>
<dbReference type="AlphaFoldDB" id="A0A7C8M6F0"/>
<evidence type="ECO:0000256" key="2">
    <source>
        <dbReference type="SAM" id="Phobius"/>
    </source>
</evidence>
<protein>
    <recommendedName>
        <fullName evidence="3">Rhodopsin domain-containing protein</fullName>
    </recommendedName>
</protein>
<keyword evidence="2" id="KW-0472">Membrane</keyword>
<dbReference type="EMBL" id="JAADJZ010000024">
    <property type="protein sequence ID" value="KAF2867083.1"/>
    <property type="molecule type" value="Genomic_DNA"/>
</dbReference>
<evidence type="ECO:0000313" key="4">
    <source>
        <dbReference type="EMBL" id="KAF2867083.1"/>
    </source>
</evidence>
<evidence type="ECO:0000259" key="3">
    <source>
        <dbReference type="Pfam" id="PF20684"/>
    </source>
</evidence>
<feature type="transmembrane region" description="Helical" evidence="2">
    <location>
        <begin position="58"/>
        <end position="79"/>
    </location>
</feature>
<feature type="region of interest" description="Disordered" evidence="1">
    <location>
        <begin position="290"/>
        <end position="357"/>
    </location>
</feature>
<accession>A0A7C8M6F0</accession>
<dbReference type="PANTHER" id="PTHR38794:SF3">
    <property type="entry name" value="INTEGRAL MEMBRANE PROTEIN"/>
    <property type="match status" value="1"/>
</dbReference>
<keyword evidence="2" id="KW-0812">Transmembrane</keyword>
<feature type="compositionally biased region" description="Low complexity" evidence="1">
    <location>
        <begin position="305"/>
        <end position="338"/>
    </location>
</feature>
<feature type="transmembrane region" description="Helical" evidence="2">
    <location>
        <begin position="244"/>
        <end position="264"/>
    </location>
</feature>